<keyword evidence="1" id="KW-1133">Transmembrane helix</keyword>
<dbReference type="RefSeq" id="WP_144436231.1">
    <property type="nucleotide sequence ID" value="NZ_CXWA01000019.1"/>
</dbReference>
<sequence length="107" mass="11608">MKAQSPIALHIQEPLKILGMPPLHAALVMIGELLLATTGGILAGNAVGFALAVLTTPPAIGWIILLRRREPHCESLLLHPATFFQAKKFRRLVAGYPLKITKKKVAQ</sequence>
<name>A0A0M7B4F9_9HYPH</name>
<evidence type="ECO:0000256" key="1">
    <source>
        <dbReference type="SAM" id="Phobius"/>
    </source>
</evidence>
<feature type="transmembrane region" description="Helical" evidence="1">
    <location>
        <begin position="47"/>
        <end position="66"/>
    </location>
</feature>
<protein>
    <submittedName>
        <fullName evidence="2">Uncharacterized protein</fullName>
    </submittedName>
</protein>
<keyword evidence="1" id="KW-0472">Membrane</keyword>
<dbReference type="AlphaFoldDB" id="A0A0M7B4F9"/>
<evidence type="ECO:0000313" key="2">
    <source>
        <dbReference type="EMBL" id="CTQ79390.1"/>
    </source>
</evidence>
<feature type="transmembrane region" description="Helical" evidence="1">
    <location>
        <begin position="21"/>
        <end position="41"/>
    </location>
</feature>
<proteinExistence type="predicted"/>
<organism evidence="2 3">
    <name type="scientific">Roseibium album</name>
    <dbReference type="NCBI Taxonomy" id="311410"/>
    <lineage>
        <taxon>Bacteria</taxon>
        <taxon>Pseudomonadati</taxon>
        <taxon>Pseudomonadota</taxon>
        <taxon>Alphaproteobacteria</taxon>
        <taxon>Hyphomicrobiales</taxon>
        <taxon>Stappiaceae</taxon>
        <taxon>Roseibium</taxon>
    </lineage>
</organism>
<dbReference type="EMBL" id="CXWC01000019">
    <property type="protein sequence ID" value="CTQ79390.1"/>
    <property type="molecule type" value="Genomic_DNA"/>
</dbReference>
<keyword evidence="3" id="KW-1185">Reference proteome</keyword>
<evidence type="ECO:0000313" key="3">
    <source>
        <dbReference type="Proteomes" id="UP000049983"/>
    </source>
</evidence>
<dbReference type="STRING" id="311410.LA5095_06184"/>
<dbReference type="OrthoDB" id="7363918at2"/>
<keyword evidence="1" id="KW-0812">Transmembrane</keyword>
<dbReference type="GeneID" id="97673392"/>
<reference evidence="3" key="1">
    <citation type="submission" date="2015-07" db="EMBL/GenBank/DDBJ databases">
        <authorList>
            <person name="Rodrigo-Torres Lidia"/>
            <person name="Arahal R.David."/>
        </authorList>
    </citation>
    <scope>NUCLEOTIDE SEQUENCE [LARGE SCALE GENOMIC DNA]</scope>
    <source>
        <strain evidence="3">CECT 5096</strain>
    </source>
</reference>
<dbReference type="Proteomes" id="UP000049983">
    <property type="component" value="Unassembled WGS sequence"/>
</dbReference>
<accession>A0A0M7B4F9</accession>
<gene>
    <name evidence="2" type="ORF">LA5096_06165</name>
</gene>